<dbReference type="SUPFAM" id="SSF81321">
    <property type="entry name" value="Family A G protein-coupled receptor-like"/>
    <property type="match status" value="1"/>
</dbReference>
<keyword evidence="9" id="KW-0807">Transducer</keyword>
<dbReference type="PROSITE" id="PS50262">
    <property type="entry name" value="G_PROTEIN_RECEP_F1_2"/>
    <property type="match status" value="1"/>
</dbReference>
<dbReference type="EnsemblMetazoa" id="tetur27g00640.1">
    <property type="protein sequence ID" value="tetur27g00640.1"/>
    <property type="gene ID" value="tetur27g00640"/>
</dbReference>
<dbReference type="InterPro" id="IPR017452">
    <property type="entry name" value="GPCR_Rhodpsn_7TM"/>
</dbReference>
<feature type="compositionally biased region" description="Basic residues" evidence="10">
    <location>
        <begin position="287"/>
        <end position="296"/>
    </location>
</feature>
<keyword evidence="4 11" id="KW-0812">Transmembrane</keyword>
<dbReference type="InterPro" id="IPR000276">
    <property type="entry name" value="GPCR_Rhodpsn"/>
</dbReference>
<comment type="subcellular location">
    <subcellularLocation>
        <location evidence="1">Cell membrane</location>
        <topology evidence="1">Multi-pass membrane protein</topology>
    </subcellularLocation>
</comment>
<keyword evidence="7 11" id="KW-0472">Membrane</keyword>
<evidence type="ECO:0000256" key="6">
    <source>
        <dbReference type="ARBA" id="ARBA00023040"/>
    </source>
</evidence>
<feature type="transmembrane region" description="Helical" evidence="11">
    <location>
        <begin position="66"/>
        <end position="90"/>
    </location>
</feature>
<feature type="transmembrane region" description="Helical" evidence="11">
    <location>
        <begin position="133"/>
        <end position="160"/>
    </location>
</feature>
<dbReference type="HOGENOM" id="CLU_1050983_0_0_1"/>
<dbReference type="PRINTS" id="PR00237">
    <property type="entry name" value="GPCRRHODOPSN"/>
</dbReference>
<keyword evidence="6" id="KW-0297">G-protein coupled receptor</keyword>
<name>T1KYG9_TETUR</name>
<dbReference type="eggNOG" id="KOG3656">
    <property type="taxonomic scope" value="Eukaryota"/>
</dbReference>
<keyword evidence="14" id="KW-1185">Reference proteome</keyword>
<reference evidence="13" key="2">
    <citation type="submission" date="2015-06" db="UniProtKB">
        <authorList>
            <consortium name="EnsemblMetazoa"/>
        </authorList>
    </citation>
    <scope>IDENTIFICATION</scope>
</reference>
<evidence type="ECO:0000256" key="8">
    <source>
        <dbReference type="ARBA" id="ARBA00023170"/>
    </source>
</evidence>
<accession>T1KYG9</accession>
<proteinExistence type="inferred from homology"/>
<organism evidence="13 14">
    <name type="scientific">Tetranychus urticae</name>
    <name type="common">Two-spotted spider mite</name>
    <dbReference type="NCBI Taxonomy" id="32264"/>
    <lineage>
        <taxon>Eukaryota</taxon>
        <taxon>Metazoa</taxon>
        <taxon>Ecdysozoa</taxon>
        <taxon>Arthropoda</taxon>
        <taxon>Chelicerata</taxon>
        <taxon>Arachnida</taxon>
        <taxon>Acari</taxon>
        <taxon>Acariformes</taxon>
        <taxon>Trombidiformes</taxon>
        <taxon>Prostigmata</taxon>
        <taxon>Eleutherengona</taxon>
        <taxon>Raphignathae</taxon>
        <taxon>Tetranychoidea</taxon>
        <taxon>Tetranychidae</taxon>
        <taxon>Tetranychus</taxon>
    </lineage>
</organism>
<evidence type="ECO:0000256" key="4">
    <source>
        <dbReference type="ARBA" id="ARBA00022692"/>
    </source>
</evidence>
<dbReference type="EMBL" id="CAEY01000713">
    <property type="status" value="NOT_ANNOTATED_CDS"/>
    <property type="molecule type" value="Genomic_DNA"/>
</dbReference>
<dbReference type="AlphaFoldDB" id="T1KYG9"/>
<evidence type="ECO:0000259" key="12">
    <source>
        <dbReference type="PROSITE" id="PS50262"/>
    </source>
</evidence>
<dbReference type="SMART" id="SM01381">
    <property type="entry name" value="7TM_GPCR_Srsx"/>
    <property type="match status" value="1"/>
</dbReference>
<evidence type="ECO:0000256" key="9">
    <source>
        <dbReference type="ARBA" id="ARBA00023224"/>
    </source>
</evidence>
<evidence type="ECO:0000256" key="7">
    <source>
        <dbReference type="ARBA" id="ARBA00023136"/>
    </source>
</evidence>
<dbReference type="Pfam" id="PF00001">
    <property type="entry name" value="7tm_1"/>
    <property type="match status" value="1"/>
</dbReference>
<evidence type="ECO:0000256" key="5">
    <source>
        <dbReference type="ARBA" id="ARBA00022989"/>
    </source>
</evidence>
<dbReference type="GO" id="GO:0005886">
    <property type="term" value="C:plasma membrane"/>
    <property type="evidence" value="ECO:0007669"/>
    <property type="project" value="UniProtKB-SubCell"/>
</dbReference>
<evidence type="ECO:0000313" key="14">
    <source>
        <dbReference type="Proteomes" id="UP000015104"/>
    </source>
</evidence>
<sequence length="517" mass="58381">MGDLGLTGATLVASVAGLTGVTPNSTLISTSSPLSTSYHHHIEPYLAPQYIIDSTTGNPNQLRLPLGYTIVEIAVAIVAFFGNLLAIVVFIRDRRLRKVTNFYIVSLSLADLLVGLVGVPSAISTRIGLPRNAFTGCLTMLSLLVVLCTISILNLVAVSLDRLWAILYPLNYHSRMSSSAARFIIIACWIIGALVGFLPLFGWNNGPHPSKDCFFVSIMDYDFLVFLFFATIVFPALIMFFAYLRIYFVVVHTSTLFDKNSSRKSSNNLLNGYNNNHNHKHFSSYNQHHHSPHNCHHQHEYHTNSMSSTKSGSCRSENCLMMIGKLPINCDSMVNNGSIDHYDQRKVTSTSYHRREVKKARKLAIIVVFFMLCWIPLYLNNTLEAFFNLRQPAWLVDTFIVLSHLNSAVNPILYAYHMKDFRESMKLLLCRCIFKPTGIRDHRRLELITVSGKQVQHVHLNQQVKQATTVYPRSSSSPHLHSDSIERHFNENASWAQSTNTSNTTPDHEMVNSLNRY</sequence>
<dbReference type="STRING" id="32264.T1KYG9"/>
<dbReference type="OMA" id="YHRREVK"/>
<evidence type="ECO:0000256" key="1">
    <source>
        <dbReference type="ARBA" id="ARBA00004651"/>
    </source>
</evidence>
<dbReference type="GO" id="GO:0004930">
    <property type="term" value="F:G protein-coupled receptor activity"/>
    <property type="evidence" value="ECO:0007669"/>
    <property type="project" value="UniProtKB-KW"/>
</dbReference>
<keyword evidence="5 11" id="KW-1133">Transmembrane helix</keyword>
<feature type="transmembrane region" description="Helical" evidence="11">
    <location>
        <begin position="399"/>
        <end position="416"/>
    </location>
</feature>
<dbReference type="Gene3D" id="1.20.1070.10">
    <property type="entry name" value="Rhodopsin 7-helix transmembrane proteins"/>
    <property type="match status" value="1"/>
</dbReference>
<feature type="region of interest" description="Disordered" evidence="10">
    <location>
        <begin position="287"/>
        <end position="309"/>
    </location>
</feature>
<evidence type="ECO:0000313" key="13">
    <source>
        <dbReference type="EnsemblMetazoa" id="tetur27g00640.1"/>
    </source>
</evidence>
<comment type="similarity">
    <text evidence="2">Belongs to the G-protein coupled receptor 1 family.</text>
</comment>
<evidence type="ECO:0000256" key="10">
    <source>
        <dbReference type="SAM" id="MobiDB-lite"/>
    </source>
</evidence>
<feature type="transmembrane region" description="Helical" evidence="11">
    <location>
        <begin position="223"/>
        <end position="244"/>
    </location>
</feature>
<dbReference type="KEGG" id="tut:107368643"/>
<gene>
    <name evidence="13" type="primary">107368643</name>
</gene>
<protein>
    <recommendedName>
        <fullName evidence="12">G-protein coupled receptors family 1 profile domain-containing protein</fullName>
    </recommendedName>
</protein>
<feature type="region of interest" description="Disordered" evidence="10">
    <location>
        <begin position="495"/>
        <end position="517"/>
    </location>
</feature>
<evidence type="ECO:0000256" key="11">
    <source>
        <dbReference type="SAM" id="Phobius"/>
    </source>
</evidence>
<reference evidence="14" key="1">
    <citation type="submission" date="2011-08" db="EMBL/GenBank/DDBJ databases">
        <authorList>
            <person name="Rombauts S."/>
        </authorList>
    </citation>
    <scope>NUCLEOTIDE SEQUENCE</scope>
    <source>
        <strain evidence="14">London</strain>
    </source>
</reference>
<dbReference type="Proteomes" id="UP000015104">
    <property type="component" value="Unassembled WGS sequence"/>
</dbReference>
<keyword evidence="3" id="KW-1003">Cell membrane</keyword>
<keyword evidence="8" id="KW-0675">Receptor</keyword>
<dbReference type="OrthoDB" id="9445642at2759"/>
<feature type="transmembrane region" description="Helical" evidence="11">
    <location>
        <begin position="363"/>
        <end position="379"/>
    </location>
</feature>
<feature type="transmembrane region" description="Helical" evidence="11">
    <location>
        <begin position="181"/>
        <end position="203"/>
    </location>
</feature>
<evidence type="ECO:0000256" key="3">
    <source>
        <dbReference type="ARBA" id="ARBA00022475"/>
    </source>
</evidence>
<dbReference type="PANTHER" id="PTHR24248">
    <property type="entry name" value="ADRENERGIC RECEPTOR-RELATED G-PROTEIN COUPLED RECEPTOR"/>
    <property type="match status" value="1"/>
</dbReference>
<feature type="transmembrane region" description="Helical" evidence="11">
    <location>
        <begin position="102"/>
        <end position="121"/>
    </location>
</feature>
<feature type="domain" description="G-protein coupled receptors family 1 profile" evidence="12">
    <location>
        <begin position="82"/>
        <end position="414"/>
    </location>
</feature>
<evidence type="ECO:0000256" key="2">
    <source>
        <dbReference type="ARBA" id="ARBA00010663"/>
    </source>
</evidence>
<feature type="compositionally biased region" description="Polar residues" evidence="10">
    <location>
        <begin position="495"/>
        <end position="505"/>
    </location>
</feature>